<feature type="transmembrane region" description="Helical" evidence="1">
    <location>
        <begin position="141"/>
        <end position="163"/>
    </location>
</feature>
<comment type="caution">
    <text evidence="2">The sequence shown here is derived from an EMBL/GenBank/DDBJ whole genome shotgun (WGS) entry which is preliminary data.</text>
</comment>
<evidence type="ECO:0000256" key="1">
    <source>
        <dbReference type="SAM" id="Phobius"/>
    </source>
</evidence>
<dbReference type="Proteomes" id="UP000282574">
    <property type="component" value="Unassembled WGS sequence"/>
</dbReference>
<keyword evidence="1" id="KW-1133">Transmembrane helix</keyword>
<name>A0AB37UCL0_9CYAN</name>
<dbReference type="EMBL" id="RSCK01000072">
    <property type="protein sequence ID" value="RUT05877.1"/>
    <property type="molecule type" value="Genomic_DNA"/>
</dbReference>
<accession>A0AB37UCL0</accession>
<dbReference type="RefSeq" id="WP_106168212.1">
    <property type="nucleotide sequence ID" value="NZ_RSCK01000072.1"/>
</dbReference>
<proteinExistence type="predicted"/>
<reference evidence="2 3" key="1">
    <citation type="journal article" date="2019" name="Genome Biol. Evol.">
        <title>Day and night: Metabolic profiles and evolutionary relationships of six axenic non-marine cyanobacteria.</title>
        <authorList>
            <person name="Will S.E."/>
            <person name="Henke P."/>
            <person name="Boedeker C."/>
            <person name="Huang S."/>
            <person name="Brinkmann H."/>
            <person name="Rohde M."/>
            <person name="Jarek M."/>
            <person name="Friedl T."/>
            <person name="Seufert S."/>
            <person name="Schumacher M."/>
            <person name="Overmann J."/>
            <person name="Neumann-Schaal M."/>
            <person name="Petersen J."/>
        </authorList>
    </citation>
    <scope>NUCLEOTIDE SEQUENCE [LARGE SCALE GENOMIC DNA]</scope>
    <source>
        <strain evidence="2 3">SAG 39.79</strain>
    </source>
</reference>
<gene>
    <name evidence="2" type="ORF">DSM107010_54070</name>
</gene>
<protein>
    <submittedName>
        <fullName evidence="2">Uncharacterized protein</fullName>
    </submittedName>
</protein>
<keyword evidence="1" id="KW-0812">Transmembrane</keyword>
<evidence type="ECO:0000313" key="3">
    <source>
        <dbReference type="Proteomes" id="UP000282574"/>
    </source>
</evidence>
<keyword evidence="1" id="KW-0472">Membrane</keyword>
<dbReference type="AlphaFoldDB" id="A0AB37UCL0"/>
<evidence type="ECO:0000313" key="2">
    <source>
        <dbReference type="EMBL" id="RUT05877.1"/>
    </source>
</evidence>
<feature type="transmembrane region" description="Helical" evidence="1">
    <location>
        <begin position="260"/>
        <end position="285"/>
    </location>
</feature>
<organism evidence="2 3">
    <name type="scientific">Chroococcidiopsis cubana SAG 39.79</name>
    <dbReference type="NCBI Taxonomy" id="388085"/>
    <lineage>
        <taxon>Bacteria</taxon>
        <taxon>Bacillati</taxon>
        <taxon>Cyanobacteriota</taxon>
        <taxon>Cyanophyceae</taxon>
        <taxon>Chroococcidiopsidales</taxon>
        <taxon>Chroococcidiopsidaceae</taxon>
        <taxon>Chroococcidiopsis</taxon>
    </lineage>
</organism>
<feature type="transmembrane region" description="Helical" evidence="1">
    <location>
        <begin position="316"/>
        <end position="333"/>
    </location>
</feature>
<sequence length="354" mass="40529">MNSESDLSFEKALELVNEISQKYRKGRDIPKDWELVLEATYNKHKGSNERNTYAKVAEGSEYTVKQLNSNAAVSLWNLLNKEIDYDGQGVKQRTCIPHLKEYQRRKQAAGSGITDQDPEIVLGVELNSFDKASSIKIFIDYIFSIPGVATILFSNLLFLKYYFSGIEGDLKKEIGDSITINYEAARGKIKLIVKGHLEDIARLRSRLESENQIQLNEFRITAYKFAGETSVVQPSRRRNSLRRIRSKNVRRSLSVIKSSLSFIAIASVVFIAIAAVLFTLGFIIYRLWNFVSTQPGLVKSWKSIGDRLWQTEEQKGGMLLGALMFVVTIAYYFSRDREELPDREESRVRQRSRK</sequence>
<keyword evidence="3" id="KW-1185">Reference proteome</keyword>